<gene>
    <name evidence="2" type="ORF">DCS_01849</name>
</gene>
<dbReference type="PANTHER" id="PTHR40640">
    <property type="entry name" value="ANCHORED GLYCOPROTEIN, PUTATIVE (AFU_ORTHOLOGUE AFUA_8G04860)-RELATED"/>
    <property type="match status" value="1"/>
</dbReference>
<comment type="caution">
    <text evidence="2">The sequence shown here is derived from an EMBL/GenBank/DDBJ whole genome shotgun (WGS) entry which is preliminary data.</text>
</comment>
<proteinExistence type="predicted"/>
<feature type="compositionally biased region" description="Polar residues" evidence="1">
    <location>
        <begin position="169"/>
        <end position="183"/>
    </location>
</feature>
<dbReference type="InParanoid" id="A0A151GUG5"/>
<evidence type="ECO:0000313" key="2">
    <source>
        <dbReference type="EMBL" id="KYK60711.1"/>
    </source>
</evidence>
<dbReference type="Proteomes" id="UP000076580">
    <property type="component" value="Chromosome 01"/>
</dbReference>
<protein>
    <recommendedName>
        <fullName evidence="4">GPI anchored protein</fullName>
    </recommendedName>
</protein>
<dbReference type="STRING" id="98403.A0A151GUG5"/>
<evidence type="ECO:0008006" key="4">
    <source>
        <dbReference type="Google" id="ProtNLM"/>
    </source>
</evidence>
<dbReference type="RefSeq" id="XP_040660063.1">
    <property type="nucleotide sequence ID" value="XM_040799180.1"/>
</dbReference>
<organism evidence="2 3">
    <name type="scientific">Drechmeria coniospora</name>
    <name type="common">Nematophagous fungus</name>
    <name type="synonym">Meria coniospora</name>
    <dbReference type="NCBI Taxonomy" id="98403"/>
    <lineage>
        <taxon>Eukaryota</taxon>
        <taxon>Fungi</taxon>
        <taxon>Dikarya</taxon>
        <taxon>Ascomycota</taxon>
        <taxon>Pezizomycotina</taxon>
        <taxon>Sordariomycetes</taxon>
        <taxon>Hypocreomycetidae</taxon>
        <taxon>Hypocreales</taxon>
        <taxon>Ophiocordycipitaceae</taxon>
        <taxon>Drechmeria</taxon>
    </lineage>
</organism>
<reference evidence="2 3" key="1">
    <citation type="journal article" date="2016" name="Sci. Rep.">
        <title>Insights into Adaptations to a Near-Obligate Nematode Endoparasitic Lifestyle from the Finished Genome of Drechmeria coniospora.</title>
        <authorList>
            <person name="Zhang L."/>
            <person name="Zhou Z."/>
            <person name="Guo Q."/>
            <person name="Fokkens L."/>
            <person name="Miskei M."/>
            <person name="Pocsi I."/>
            <person name="Zhang W."/>
            <person name="Chen M."/>
            <person name="Wang L."/>
            <person name="Sun Y."/>
            <person name="Donzelli B.G."/>
            <person name="Gibson D.M."/>
            <person name="Nelson D.R."/>
            <person name="Luo J.G."/>
            <person name="Rep M."/>
            <person name="Liu H."/>
            <person name="Yang S."/>
            <person name="Wang J."/>
            <person name="Krasnoff S.B."/>
            <person name="Xu Y."/>
            <person name="Molnar I."/>
            <person name="Lin M."/>
        </authorList>
    </citation>
    <scope>NUCLEOTIDE SEQUENCE [LARGE SCALE GENOMIC DNA]</scope>
    <source>
        <strain evidence="2 3">ARSEF 6962</strain>
    </source>
</reference>
<accession>A0A151GUG5</accession>
<evidence type="ECO:0000256" key="1">
    <source>
        <dbReference type="SAM" id="MobiDB-lite"/>
    </source>
</evidence>
<name>A0A151GUG5_DRECN</name>
<evidence type="ECO:0000313" key="3">
    <source>
        <dbReference type="Proteomes" id="UP000076580"/>
    </source>
</evidence>
<dbReference type="PANTHER" id="PTHR40640:SF1">
    <property type="entry name" value="ANCHORED GLYCOPROTEIN, PUTATIVE (AFU_ORTHOLOGUE AFUA_8G04860)-RELATED"/>
    <property type="match status" value="1"/>
</dbReference>
<keyword evidence="3" id="KW-1185">Reference proteome</keyword>
<dbReference type="GeneID" id="63714492"/>
<dbReference type="EMBL" id="LAYC01000001">
    <property type="protein sequence ID" value="KYK60711.1"/>
    <property type="molecule type" value="Genomic_DNA"/>
</dbReference>
<dbReference type="AlphaFoldDB" id="A0A151GUG5"/>
<feature type="compositionally biased region" description="Low complexity" evidence="1">
    <location>
        <begin position="184"/>
        <end position="194"/>
    </location>
</feature>
<sequence length="220" mass="22274">MLPRRPLLAAAAGVGVTAATTTVDLFIPLLSRTHQLVGSVVNVDSDATTYAITCGPEVRKNVCFIGGTDSLTMVRGPSTVSLSFVDTQRIGKASAILTEEMICSSDSPSHGAACDVMRTETNAMGIQLGTFHTSIPDYEALVYPVTMTAGAEKLTSSPPTVKTGASLGPNPTMTVTNTAAGNPSSTSSTTSTSSIGNPAATQNTLLAAAAALIAGAALLL</sequence>
<feature type="region of interest" description="Disordered" evidence="1">
    <location>
        <begin position="153"/>
        <end position="195"/>
    </location>
</feature>